<evidence type="ECO:0000256" key="1">
    <source>
        <dbReference type="SAM" id="MobiDB-lite"/>
    </source>
</evidence>
<evidence type="ECO:0000259" key="2">
    <source>
        <dbReference type="Pfam" id="PF10536"/>
    </source>
</evidence>
<dbReference type="Proteomes" id="UP000823749">
    <property type="component" value="Chromosome 2"/>
</dbReference>
<dbReference type="Pfam" id="PF10536">
    <property type="entry name" value="PMD"/>
    <property type="match status" value="2"/>
</dbReference>
<dbReference type="GO" id="GO:0010073">
    <property type="term" value="P:meristem maintenance"/>
    <property type="evidence" value="ECO:0007669"/>
    <property type="project" value="InterPro"/>
</dbReference>
<dbReference type="AlphaFoldDB" id="A0AAV6L891"/>
<feature type="compositionally biased region" description="Acidic residues" evidence="1">
    <location>
        <begin position="630"/>
        <end position="648"/>
    </location>
</feature>
<accession>A0AAV6L891</accession>
<reference evidence="3" key="1">
    <citation type="submission" date="2020-08" db="EMBL/GenBank/DDBJ databases">
        <title>Plant Genome Project.</title>
        <authorList>
            <person name="Zhang R.-G."/>
        </authorList>
    </citation>
    <scope>NUCLEOTIDE SEQUENCE</scope>
    <source>
        <strain evidence="3">WSP0</strain>
        <tissue evidence="3">Leaf</tissue>
    </source>
</reference>
<proteinExistence type="predicted"/>
<dbReference type="InterPro" id="IPR019557">
    <property type="entry name" value="AminoTfrase-like_pln_mobile"/>
</dbReference>
<sequence length="711" mass="79348">MVLLVDFCHDPDPPLEVYIMDGSSIDPGPTDGSLLVLQKQHRSRAAWEGYGDSKVENVTLICRRNDNNLRQLGRPSPRIVELIYQAGFGGILEMPFITLDRAFITALIERWRPETHTFHLRSGESTVTLQDVEIITGLPVDGRPVTGDSRFDKDKKKDICERLLGLDPPGEVMSGFKVSLKWLRDNFDGKVEEGDDEVTVLRKARGYILQLIGGIVLPDQSSSHVHLYFLSLLDDLQLAGTYSWGSACLATLYHYLDFGSTVGSKDLGGCSWDDEFHSPNLPTHVVGHYRFSLDVQRPDEPYTEALIQSLPRFCSAGRGIWMASVPLIQFSHVEQHQPERVLRQFGGRQTIPPPSKSLGEFHGMDLRNGVKDWSKPIRLWNDRANNIVNITNPDILVYPADDPYLDWYERITLRFVSKMGAATNTAMQLFERLCMPFVSVEAVQAMAQRGVECLKFQEKLFRKIAPEHKIRDPQIQEEFDEEYGHMDPHLQAEAGVHQQNQPVPQHQPEGPPEDTHAEYQFEEPIVTSSSRGPVHPSEISTPFSSAILNMDGVSMSPLLNYSPTAGAGGSQSQTPSDFDWANMQISTVGGGETISECRSLLKRKRMVESQDGDSLGQVTQLTETIIQSEETPEEEGGEEEEEEEEVDMESGGHVTPDGPRRSTRVSRPLRCGTGGHLQKKHGDTNHAKVVHATRGRGGGRVKARGRGWAKG</sequence>
<gene>
    <name evidence="3" type="ORF">RHGRI_004257</name>
</gene>
<keyword evidence="4" id="KW-1185">Reference proteome</keyword>
<protein>
    <recommendedName>
        <fullName evidence="2">Aminotransferase-like plant mobile domain-containing protein</fullName>
    </recommendedName>
</protein>
<dbReference type="EMBL" id="JACTNZ010000002">
    <property type="protein sequence ID" value="KAG5561172.1"/>
    <property type="molecule type" value="Genomic_DNA"/>
</dbReference>
<feature type="domain" description="Aminotransferase-like plant mobile" evidence="2">
    <location>
        <begin position="87"/>
        <end position="258"/>
    </location>
</feature>
<evidence type="ECO:0000313" key="4">
    <source>
        <dbReference type="Proteomes" id="UP000823749"/>
    </source>
</evidence>
<organism evidence="3 4">
    <name type="scientific">Rhododendron griersonianum</name>
    <dbReference type="NCBI Taxonomy" id="479676"/>
    <lineage>
        <taxon>Eukaryota</taxon>
        <taxon>Viridiplantae</taxon>
        <taxon>Streptophyta</taxon>
        <taxon>Embryophyta</taxon>
        <taxon>Tracheophyta</taxon>
        <taxon>Spermatophyta</taxon>
        <taxon>Magnoliopsida</taxon>
        <taxon>eudicotyledons</taxon>
        <taxon>Gunneridae</taxon>
        <taxon>Pentapetalae</taxon>
        <taxon>asterids</taxon>
        <taxon>Ericales</taxon>
        <taxon>Ericaceae</taxon>
        <taxon>Ericoideae</taxon>
        <taxon>Rhodoreae</taxon>
        <taxon>Rhododendron</taxon>
    </lineage>
</organism>
<feature type="region of interest" description="Disordered" evidence="1">
    <location>
        <begin position="627"/>
        <end position="711"/>
    </location>
</feature>
<dbReference type="PANTHER" id="PTHR46033">
    <property type="entry name" value="PROTEIN MAIN-LIKE 2"/>
    <property type="match status" value="1"/>
</dbReference>
<dbReference type="InterPro" id="IPR044824">
    <property type="entry name" value="MAIN-like"/>
</dbReference>
<comment type="caution">
    <text evidence="3">The sequence shown here is derived from an EMBL/GenBank/DDBJ whole genome shotgun (WGS) entry which is preliminary data.</text>
</comment>
<feature type="compositionally biased region" description="Basic residues" evidence="1">
    <location>
        <begin position="688"/>
        <end position="711"/>
    </location>
</feature>
<dbReference type="PANTHER" id="PTHR46033:SF8">
    <property type="entry name" value="PROTEIN MAINTENANCE OF MERISTEMS-LIKE"/>
    <property type="match status" value="1"/>
</dbReference>
<feature type="domain" description="Aminotransferase-like plant mobile" evidence="2">
    <location>
        <begin position="288"/>
        <end position="409"/>
    </location>
</feature>
<name>A0AAV6L891_9ERIC</name>
<evidence type="ECO:0000313" key="3">
    <source>
        <dbReference type="EMBL" id="KAG5561172.1"/>
    </source>
</evidence>